<evidence type="ECO:0000256" key="2">
    <source>
        <dbReference type="PIRSR" id="PIRSR015753-2"/>
    </source>
</evidence>
<dbReference type="SFLD" id="SFLDG01206">
    <property type="entry name" value="Xi.1"/>
    <property type="match status" value="1"/>
</dbReference>
<dbReference type="AlphaFoldDB" id="A0A345E1S8"/>
<dbReference type="Pfam" id="PF13409">
    <property type="entry name" value="GST_N_2"/>
    <property type="match status" value="1"/>
</dbReference>
<feature type="site" description="Lowers pKa of active site Cys" evidence="3">
    <location>
        <position position="283"/>
    </location>
</feature>
<feature type="active site" description="Nucleophile" evidence="1">
    <location>
        <position position="54"/>
    </location>
</feature>
<dbReference type="InterPro" id="IPR040079">
    <property type="entry name" value="Glutathione_S-Trfase"/>
</dbReference>
<dbReference type="GeneID" id="37283050"/>
<dbReference type="EMBL" id="CP031150">
    <property type="protein sequence ID" value="AXG06150.1"/>
    <property type="molecule type" value="Genomic_DNA"/>
</dbReference>
<gene>
    <name evidence="6" type="ORF">DU500_06655</name>
</gene>
<sequence>MSRLVEGEWVAEADLETDEDGEFQRQEQAFHDRLGTDAYPSEAGRYHIYISRACPWAHRVAMTRSLKGLDDVISLSLVQPERYDEGWEFSDAHPDPLYGADYLRELYVRADPDFTGRPTVPVLWDTETETIVNNESEEIMRTLDVAGHELATRDVDLYPEGYRDEVDRLIDDIYDPINNGVYRAGFAASQSAYDRAVDDLFAALDRYDDLLADQRYLAGDRLTEADLAMFATLVRFDHVYHTHFKCNRRAIHEYDHLWGYTKDLYTTPGIERTVNVDHVVRHYYVSHADLNPKRLVPTGPDIDFTEGHDRDRLPGGPPAGLQDR</sequence>
<keyword evidence="6" id="KW-0808">Transferase</keyword>
<protein>
    <submittedName>
        <fullName evidence="6">Glutathione S-transferase family protein</fullName>
    </submittedName>
</protein>
<dbReference type="SUPFAM" id="SSF52833">
    <property type="entry name" value="Thioredoxin-like"/>
    <property type="match status" value="1"/>
</dbReference>
<evidence type="ECO:0000256" key="3">
    <source>
        <dbReference type="PIRSR" id="PIRSR015753-3"/>
    </source>
</evidence>
<evidence type="ECO:0000259" key="5">
    <source>
        <dbReference type="PROSITE" id="PS50405"/>
    </source>
</evidence>
<proteinExistence type="predicted"/>
<dbReference type="InterPro" id="IPR010987">
    <property type="entry name" value="Glutathione-S-Trfase_C-like"/>
</dbReference>
<dbReference type="Pfam" id="PF13410">
    <property type="entry name" value="GST_C_2"/>
    <property type="match status" value="1"/>
</dbReference>
<feature type="site" description="Lowers pKa of active site Cys" evidence="3">
    <location>
        <position position="240"/>
    </location>
</feature>
<name>A0A345E1S8_9EURY</name>
<feature type="binding site" evidence="2">
    <location>
        <position position="87"/>
    </location>
    <ligand>
        <name>glutathione</name>
        <dbReference type="ChEBI" id="CHEBI:57925"/>
    </ligand>
</feature>
<dbReference type="Gene3D" id="1.20.1050.10">
    <property type="match status" value="1"/>
</dbReference>
<dbReference type="InterPro" id="IPR036249">
    <property type="entry name" value="Thioredoxin-like_sf"/>
</dbReference>
<feature type="domain" description="GST C-terminal" evidence="5">
    <location>
        <begin position="156"/>
        <end position="283"/>
    </location>
</feature>
<dbReference type="GO" id="GO:0005737">
    <property type="term" value="C:cytoplasm"/>
    <property type="evidence" value="ECO:0007669"/>
    <property type="project" value="TreeGrafter"/>
</dbReference>
<dbReference type="OrthoDB" id="172488at2157"/>
<feature type="region of interest" description="Disordered" evidence="4">
    <location>
        <begin position="297"/>
        <end position="324"/>
    </location>
</feature>
<evidence type="ECO:0000313" key="6">
    <source>
        <dbReference type="EMBL" id="AXG06150.1"/>
    </source>
</evidence>
<dbReference type="InterPro" id="IPR036282">
    <property type="entry name" value="Glutathione-S-Trfase_C_sf"/>
</dbReference>
<dbReference type="RefSeq" id="WP_114585293.1">
    <property type="nucleotide sequence ID" value="NZ_CP031150.1"/>
</dbReference>
<reference evidence="6 7" key="1">
    <citation type="submission" date="2018-07" db="EMBL/GenBank/DDBJ databases">
        <title>Genome sequences of Haloplanus sp. CBA1113.</title>
        <authorList>
            <person name="Kim Y.B."/>
            <person name="Roh S.W."/>
        </authorList>
    </citation>
    <scope>NUCLEOTIDE SEQUENCE [LARGE SCALE GENOMIC DNA]</scope>
    <source>
        <strain evidence="6 7">CBA1113</strain>
    </source>
</reference>
<accession>A0A345E1S8</accession>
<evidence type="ECO:0000256" key="1">
    <source>
        <dbReference type="PIRSR" id="PIRSR015753-1"/>
    </source>
</evidence>
<dbReference type="InterPro" id="IPR016639">
    <property type="entry name" value="GST_Omega/GSH"/>
</dbReference>
<dbReference type="PROSITE" id="PS50405">
    <property type="entry name" value="GST_CTER"/>
    <property type="match status" value="1"/>
</dbReference>
<dbReference type="SFLD" id="SFLDG01148">
    <property type="entry name" value="Xi_(cytGST)"/>
    <property type="match status" value="1"/>
</dbReference>
<dbReference type="InterPro" id="IPR004045">
    <property type="entry name" value="Glutathione_S-Trfase_N"/>
</dbReference>
<dbReference type="PIRSF" id="PIRSF015753">
    <property type="entry name" value="GST"/>
    <property type="match status" value="1"/>
</dbReference>
<dbReference type="SUPFAM" id="SSF47616">
    <property type="entry name" value="GST C-terminal domain-like"/>
    <property type="match status" value="1"/>
</dbReference>
<dbReference type="Gene3D" id="3.40.30.10">
    <property type="entry name" value="Glutaredoxin"/>
    <property type="match status" value="1"/>
</dbReference>
<dbReference type="KEGG" id="haj:DU500_06655"/>
<dbReference type="Proteomes" id="UP000253273">
    <property type="component" value="Chromosome"/>
</dbReference>
<dbReference type="CDD" id="cd03190">
    <property type="entry name" value="GST_C_Omega_like"/>
    <property type="match status" value="1"/>
</dbReference>
<keyword evidence="7" id="KW-1185">Reference proteome</keyword>
<dbReference type="PANTHER" id="PTHR32419">
    <property type="entry name" value="GLUTATHIONYL-HYDROQUINONE REDUCTASE"/>
    <property type="match status" value="1"/>
</dbReference>
<feature type="active site" description="Proton donor/acceptor" evidence="1">
    <location>
        <position position="182"/>
    </location>
</feature>
<organism evidence="6 7">
    <name type="scientific">Haloplanus rubicundus</name>
    <dbReference type="NCBI Taxonomy" id="1547898"/>
    <lineage>
        <taxon>Archaea</taxon>
        <taxon>Methanobacteriati</taxon>
        <taxon>Methanobacteriota</taxon>
        <taxon>Stenosarchaea group</taxon>
        <taxon>Halobacteria</taxon>
        <taxon>Halobacteriales</taxon>
        <taxon>Haloferacaceae</taxon>
        <taxon>Haloplanus</taxon>
    </lineage>
</organism>
<dbReference type="GO" id="GO:0004364">
    <property type="term" value="F:glutathione transferase activity"/>
    <property type="evidence" value="ECO:0007669"/>
    <property type="project" value="InterPro"/>
</dbReference>
<dbReference type="SFLD" id="SFLDS00019">
    <property type="entry name" value="Glutathione_Transferase_(cytos"/>
    <property type="match status" value="1"/>
</dbReference>
<evidence type="ECO:0000313" key="7">
    <source>
        <dbReference type="Proteomes" id="UP000253273"/>
    </source>
</evidence>
<dbReference type="InterPro" id="IPR047047">
    <property type="entry name" value="GST_Omega-like_C"/>
</dbReference>
<evidence type="ECO:0000256" key="4">
    <source>
        <dbReference type="SAM" id="MobiDB-lite"/>
    </source>
</evidence>
<feature type="binding site" evidence="2">
    <location>
        <begin position="117"/>
        <end position="120"/>
    </location>
    <ligand>
        <name>glutathione</name>
        <dbReference type="ChEBI" id="CHEBI:57925"/>
    </ligand>
</feature>
<dbReference type="PANTHER" id="PTHR32419:SF6">
    <property type="entry name" value="GLUTATHIONE S-TRANSFERASE OMEGA-LIKE 1-RELATED"/>
    <property type="match status" value="1"/>
</dbReference>
<feature type="binding site" evidence="2">
    <location>
        <begin position="135"/>
        <end position="136"/>
    </location>
    <ligand>
        <name>glutathione</name>
        <dbReference type="ChEBI" id="CHEBI:57925"/>
    </ligand>
</feature>